<sequence length="307" mass="32097">MFVAVVVALAAGACFAVAGVLQQRAAGVRPDREWMSWQLLWHLVRRPMWLCGIGLAVLAYGFQSLALAFGPLSLVQPLIVCELVFAVPLSARLFRARLGAREWFGTLAVTAGLATALVTARPHGGDPAVADLGRWAMALGAVAATVAGALLARRFVFRAWRASFMALAGGAVMGFQSVLLAATVARMEQGLGPVFSAWQTYLLVVASIAGLLLIQSAFQEGPLAATVTVIDTAEPLVAVVVGATLFGETLDIGWPVTALTLLGVAATVVGIVSLDTSEVVAALHEQQAAQRRASSPSEEARSAGRQR</sequence>
<dbReference type="EMBL" id="JAFFZN010000001">
    <property type="protein sequence ID" value="MBO8183974.1"/>
    <property type="molecule type" value="Genomic_DNA"/>
</dbReference>
<feature type="transmembrane region" description="Helical" evidence="2">
    <location>
        <begin position="132"/>
        <end position="152"/>
    </location>
</feature>
<keyword evidence="2" id="KW-0472">Membrane</keyword>
<protein>
    <submittedName>
        <fullName evidence="3">DMT family transporter</fullName>
    </submittedName>
</protein>
<feature type="compositionally biased region" description="Low complexity" evidence="1">
    <location>
        <begin position="287"/>
        <end position="297"/>
    </location>
</feature>
<feature type="transmembrane region" description="Helical" evidence="2">
    <location>
        <begin position="252"/>
        <end position="274"/>
    </location>
</feature>
<accession>A0ABS3WLH6</accession>
<name>A0ABS3WLH6_9ACTN</name>
<dbReference type="NCBIfam" id="NF038012">
    <property type="entry name" value="DMT_1"/>
    <property type="match status" value="1"/>
</dbReference>
<comment type="caution">
    <text evidence="3">The sequence shown here is derived from an EMBL/GenBank/DDBJ whole genome shotgun (WGS) entry which is preliminary data.</text>
</comment>
<reference evidence="3 4" key="1">
    <citation type="submission" date="2021-02" db="EMBL/GenBank/DDBJ databases">
        <title>Streptomyces spirodelae sp. nov., isolated from duckweed.</title>
        <authorList>
            <person name="Saimee Y."/>
            <person name="Duangmal K."/>
        </authorList>
    </citation>
    <scope>NUCLEOTIDE SEQUENCE [LARGE SCALE GENOMIC DNA]</scope>
    <source>
        <strain evidence="3 4">DW4-2</strain>
    </source>
</reference>
<dbReference type="Proteomes" id="UP001518976">
    <property type="component" value="Unassembled WGS sequence"/>
</dbReference>
<dbReference type="InterPro" id="IPR037185">
    <property type="entry name" value="EmrE-like"/>
</dbReference>
<organism evidence="3 4">
    <name type="scientific">Streptomyces spirodelae</name>
    <dbReference type="NCBI Taxonomy" id="2812904"/>
    <lineage>
        <taxon>Bacteria</taxon>
        <taxon>Bacillati</taxon>
        <taxon>Actinomycetota</taxon>
        <taxon>Actinomycetes</taxon>
        <taxon>Kitasatosporales</taxon>
        <taxon>Streptomycetaceae</taxon>
        <taxon>Streptomyces</taxon>
    </lineage>
</organism>
<dbReference type="PANTHER" id="PTHR40761">
    <property type="entry name" value="CONSERVED INTEGRAL MEMBRANE ALANINE VALINE AND LEUCINE RICH PROTEIN-RELATED"/>
    <property type="match status" value="1"/>
</dbReference>
<dbReference type="RefSeq" id="WP_209262795.1">
    <property type="nucleotide sequence ID" value="NZ_JAFFZN010000001.1"/>
</dbReference>
<evidence type="ECO:0000313" key="3">
    <source>
        <dbReference type="EMBL" id="MBO8183974.1"/>
    </source>
</evidence>
<evidence type="ECO:0000256" key="1">
    <source>
        <dbReference type="SAM" id="MobiDB-lite"/>
    </source>
</evidence>
<evidence type="ECO:0000256" key="2">
    <source>
        <dbReference type="SAM" id="Phobius"/>
    </source>
</evidence>
<keyword evidence="2" id="KW-1133">Transmembrane helix</keyword>
<keyword evidence="2" id="KW-0812">Transmembrane</keyword>
<feature type="transmembrane region" description="Helical" evidence="2">
    <location>
        <begin position="46"/>
        <end position="69"/>
    </location>
</feature>
<evidence type="ECO:0000313" key="4">
    <source>
        <dbReference type="Proteomes" id="UP001518976"/>
    </source>
</evidence>
<dbReference type="PANTHER" id="PTHR40761:SF1">
    <property type="entry name" value="CONSERVED INTEGRAL MEMBRANE ALANINE VALINE AND LEUCINE RICH PROTEIN-RELATED"/>
    <property type="match status" value="1"/>
</dbReference>
<feature type="compositionally biased region" description="Basic and acidic residues" evidence="1">
    <location>
        <begin position="298"/>
        <end position="307"/>
    </location>
</feature>
<feature type="transmembrane region" description="Helical" evidence="2">
    <location>
        <begin position="103"/>
        <end position="120"/>
    </location>
</feature>
<dbReference type="Gene3D" id="1.10.3730.20">
    <property type="match status" value="1"/>
</dbReference>
<dbReference type="SUPFAM" id="SSF103481">
    <property type="entry name" value="Multidrug resistance efflux transporter EmrE"/>
    <property type="match status" value="1"/>
</dbReference>
<feature type="transmembrane region" description="Helical" evidence="2">
    <location>
        <begin position="164"/>
        <end position="185"/>
    </location>
</feature>
<feature type="transmembrane region" description="Helical" evidence="2">
    <location>
        <begin position="223"/>
        <end position="246"/>
    </location>
</feature>
<keyword evidence="4" id="KW-1185">Reference proteome</keyword>
<feature type="region of interest" description="Disordered" evidence="1">
    <location>
        <begin position="287"/>
        <end position="307"/>
    </location>
</feature>
<proteinExistence type="predicted"/>
<feature type="transmembrane region" description="Helical" evidence="2">
    <location>
        <begin position="197"/>
        <end position="214"/>
    </location>
</feature>
<gene>
    <name evidence="3" type="ORF">JW592_00510</name>
</gene>